<proteinExistence type="predicted"/>
<reference evidence="2 3" key="1">
    <citation type="submission" date="2023-12" db="EMBL/GenBank/DDBJ databases">
        <title>Genome comparison identifies genes involved in endophytic behavior of Lysinibacillus irui and provides insights into its role as a plant-growth promoting bacterium.</title>
        <authorList>
            <person name="Hilario S."/>
            <person name="Matos I."/>
            <person name="Goncalves M.F.M."/>
            <person name="Pardo C.A."/>
            <person name="Santos M.J."/>
        </authorList>
    </citation>
    <scope>NUCLEOTIDE SEQUENCE [LARGE SCALE GENOMIC DNA]</scope>
    <source>
        <strain evidence="2 3">B3</strain>
    </source>
</reference>
<organism evidence="2 3">
    <name type="scientific">Lysinibacillus irui</name>
    <dbReference type="NCBI Taxonomy" id="2998077"/>
    <lineage>
        <taxon>Bacteria</taxon>
        <taxon>Bacillati</taxon>
        <taxon>Bacillota</taxon>
        <taxon>Bacilli</taxon>
        <taxon>Bacillales</taxon>
        <taxon>Bacillaceae</taxon>
        <taxon>Lysinibacillus</taxon>
    </lineage>
</organism>
<sequence>MFVGIYFRDEATRILENLNRQMDAVEDSVVGMGRQLVGAGRNIDRFGSAGMNATREVERGFEEAEDSAREFENGIGRATSSVDGLKRTLKNMVGIVAGVFAVDKIKNFGLDSIEAAAGFQAMDAQFEQVFSDAQQHASEGLNKIAKDTGMLPERLKGSFTQIAAFAKTTGADTADALSLTERATLAAADSAAFYDRSIEEVIENMQSFLKGNFENDAALGISATETTRNAKANELYGKSFIKLNESQKQLTLMAMVEDGNKLSGALGQAARESDAYENQLGNLKQSWMNLKGKIGGPLLQPFVDGMASASQWIENLDTDKLVGKIDHVVSFVRTAKDTFMSLVNDSGNVSDLWQKFGLPKETSDNIASFADTMSSTVAVGIDAASVAFDGFKTGVSWLIQNKELVIAATAGIAGGFAVMKTISFVKTALDLFKASTIASTFATQGFNAALRANPIGMVVTAVGLLISGGILLYQNWETVKTKAIQLWQVIDNNPILSFLAGPIKGLISAGITIYKNWDTITSNFNKFKNAITNFKVPKWVSSIGSTIGKAAGAVGNFISGSHATGLERVPYDGYVAELHKDESVLTANQSNMLRRAGILSQGSSGTPELNLDNNNGSATGIPQAINTDIGNKTNNSGGGNQFIFNISGTNAIDIGREVREIISDILDTEMQTT</sequence>
<name>A0ABU5NHM1_9BACI</name>
<accession>A0ABU5NHM1</accession>
<gene>
    <name evidence="2" type="ORF">U6C28_04460</name>
</gene>
<dbReference type="RefSeq" id="WP_322610741.1">
    <property type="nucleotide sequence ID" value="NZ_JAXLNX010000005.1"/>
</dbReference>
<evidence type="ECO:0000313" key="3">
    <source>
        <dbReference type="Proteomes" id="UP001289615"/>
    </source>
</evidence>
<keyword evidence="1" id="KW-0175">Coiled coil</keyword>
<feature type="coiled-coil region" evidence="1">
    <location>
        <begin position="8"/>
        <end position="35"/>
    </location>
</feature>
<dbReference type="EMBL" id="JAXUIA010000002">
    <property type="protein sequence ID" value="MEA0975542.1"/>
    <property type="molecule type" value="Genomic_DNA"/>
</dbReference>
<evidence type="ECO:0000313" key="2">
    <source>
        <dbReference type="EMBL" id="MEA0975542.1"/>
    </source>
</evidence>
<dbReference type="Proteomes" id="UP001289615">
    <property type="component" value="Unassembled WGS sequence"/>
</dbReference>
<protein>
    <recommendedName>
        <fullName evidence="4">Phage tail tape measure protein</fullName>
    </recommendedName>
</protein>
<keyword evidence="3" id="KW-1185">Reference proteome</keyword>
<evidence type="ECO:0000256" key="1">
    <source>
        <dbReference type="SAM" id="Coils"/>
    </source>
</evidence>
<evidence type="ECO:0008006" key="4">
    <source>
        <dbReference type="Google" id="ProtNLM"/>
    </source>
</evidence>
<comment type="caution">
    <text evidence="2">The sequence shown here is derived from an EMBL/GenBank/DDBJ whole genome shotgun (WGS) entry which is preliminary data.</text>
</comment>